<evidence type="ECO:0000256" key="2">
    <source>
        <dbReference type="SAM" id="SignalP"/>
    </source>
</evidence>
<dbReference type="AlphaFoldDB" id="A0A026WZ27"/>
<protein>
    <submittedName>
        <fullName evidence="3">Uncharacterized protein</fullName>
    </submittedName>
</protein>
<keyword evidence="2" id="KW-0732">Signal</keyword>
<reference evidence="4" key="3">
    <citation type="submission" date="2018-07" db="EMBL/GenBank/DDBJ databases">
        <authorList>
            <person name="Mckenzie S.K."/>
            <person name="Kronauer D.J.C."/>
        </authorList>
    </citation>
    <scope>NUCLEOTIDE SEQUENCE</scope>
    <source>
        <strain evidence="4">Clonal line C1</strain>
    </source>
</reference>
<feature type="region of interest" description="Disordered" evidence="1">
    <location>
        <begin position="241"/>
        <end position="265"/>
    </location>
</feature>
<evidence type="ECO:0000313" key="4">
    <source>
        <dbReference type="EMBL" id="RLU15035.1"/>
    </source>
</evidence>
<gene>
    <name evidence="4" type="ORF">DMN91_012922</name>
    <name evidence="3" type="ORF">X777_11989</name>
</gene>
<feature type="signal peptide" evidence="2">
    <location>
        <begin position="1"/>
        <end position="24"/>
    </location>
</feature>
<feature type="chain" id="PRO_5035982608" evidence="2">
    <location>
        <begin position="25"/>
        <end position="265"/>
    </location>
</feature>
<accession>A0A026WZ27</accession>
<evidence type="ECO:0000256" key="1">
    <source>
        <dbReference type="SAM" id="MobiDB-lite"/>
    </source>
</evidence>
<dbReference type="EMBL" id="KK107061">
    <property type="protein sequence ID" value="EZA61282.1"/>
    <property type="molecule type" value="Genomic_DNA"/>
</dbReference>
<organism evidence="3 5">
    <name type="scientific">Ooceraea biroi</name>
    <name type="common">Clonal raider ant</name>
    <name type="synonym">Cerapachys biroi</name>
    <dbReference type="NCBI Taxonomy" id="2015173"/>
    <lineage>
        <taxon>Eukaryota</taxon>
        <taxon>Metazoa</taxon>
        <taxon>Ecdysozoa</taxon>
        <taxon>Arthropoda</taxon>
        <taxon>Hexapoda</taxon>
        <taxon>Insecta</taxon>
        <taxon>Pterygota</taxon>
        <taxon>Neoptera</taxon>
        <taxon>Endopterygota</taxon>
        <taxon>Hymenoptera</taxon>
        <taxon>Apocrita</taxon>
        <taxon>Aculeata</taxon>
        <taxon>Formicoidea</taxon>
        <taxon>Formicidae</taxon>
        <taxon>Dorylinae</taxon>
        <taxon>Ooceraea</taxon>
    </lineage>
</organism>
<dbReference type="Proteomes" id="UP000279307">
    <property type="component" value="Chromosome 14"/>
</dbReference>
<proteinExistence type="predicted"/>
<dbReference type="Proteomes" id="UP000053097">
    <property type="component" value="Unassembled WGS sequence"/>
</dbReference>
<evidence type="ECO:0000313" key="5">
    <source>
        <dbReference type="Proteomes" id="UP000053097"/>
    </source>
</evidence>
<dbReference type="EMBL" id="QOIP01000014">
    <property type="protein sequence ID" value="RLU15035.1"/>
    <property type="molecule type" value="Genomic_DNA"/>
</dbReference>
<evidence type="ECO:0000313" key="3">
    <source>
        <dbReference type="EMBL" id="EZA61282.1"/>
    </source>
</evidence>
<reference evidence="3 5" key="1">
    <citation type="journal article" date="2014" name="Curr. Biol.">
        <title>The genome of the clonal raider ant Cerapachys biroi.</title>
        <authorList>
            <person name="Oxley P.R."/>
            <person name="Ji L."/>
            <person name="Fetter-Pruneda I."/>
            <person name="McKenzie S.K."/>
            <person name="Li C."/>
            <person name="Hu H."/>
            <person name="Zhang G."/>
            <person name="Kronauer D.J."/>
        </authorList>
    </citation>
    <scope>NUCLEOTIDE SEQUENCE [LARGE SCALE GENOMIC DNA]</scope>
</reference>
<keyword evidence="5" id="KW-1185">Reference proteome</keyword>
<reference evidence="4" key="2">
    <citation type="journal article" date="2018" name="Genome Res.">
        <title>The genomic architecture and molecular evolution of ant odorant receptors.</title>
        <authorList>
            <person name="McKenzie S.K."/>
            <person name="Kronauer D.J.C."/>
        </authorList>
    </citation>
    <scope>NUCLEOTIDE SEQUENCE [LARGE SCALE GENOMIC DNA]</scope>
    <source>
        <strain evidence="4">Clonal line C1</strain>
    </source>
</reference>
<dbReference type="OMA" id="YGEPWYQ"/>
<name>A0A026WZ27_OOCBI</name>
<sequence>MKSQTSTILVACLAIVMSNNFGMGVEVSSMVDLDSDESEETLSNATLDTIVDQDESTGPLESVLRTPKPVVIGGRRGSGLVKASEPRKRRIYSWHDATVKQPKIINNIHIVVNGNDSVPSATKSCKRSVCNVSVSSESDENGNIVTEVHLSIVTSAESDNKIDDDVPVIDGLRGLGKNHDEHPVFSVNTPKPVYSHLHRENIPQIQVNYQGYGEPWYQHRRIFQRPRGYWSYNSAGFRGYNTRPRPIDDKIGPPLSKTKASDTVK</sequence>